<feature type="transmembrane region" description="Helical" evidence="7">
    <location>
        <begin position="402"/>
        <end position="421"/>
    </location>
</feature>
<comment type="caution">
    <text evidence="8">The sequence shown here is derived from an EMBL/GenBank/DDBJ whole genome shotgun (WGS) entry which is preliminary data.</text>
</comment>
<dbReference type="CDD" id="cd11555">
    <property type="entry name" value="SLC-NCS1sbd_u1"/>
    <property type="match status" value="1"/>
</dbReference>
<feature type="transmembrane region" description="Helical" evidence="7">
    <location>
        <begin position="287"/>
        <end position="310"/>
    </location>
</feature>
<feature type="region of interest" description="Disordered" evidence="6">
    <location>
        <begin position="1"/>
        <end position="29"/>
    </location>
</feature>
<evidence type="ECO:0000313" key="9">
    <source>
        <dbReference type="Proteomes" id="UP001139384"/>
    </source>
</evidence>
<feature type="transmembrane region" description="Helical" evidence="7">
    <location>
        <begin position="178"/>
        <end position="196"/>
    </location>
</feature>
<dbReference type="Gene3D" id="1.10.4160.10">
    <property type="entry name" value="Hydantoin permease"/>
    <property type="match status" value="1"/>
</dbReference>
<feature type="transmembrane region" description="Helical" evidence="7">
    <location>
        <begin position="374"/>
        <end position="396"/>
    </location>
</feature>
<dbReference type="Proteomes" id="UP001139384">
    <property type="component" value="Unassembled WGS sequence"/>
</dbReference>
<feature type="transmembrane region" description="Helical" evidence="7">
    <location>
        <begin position="248"/>
        <end position="267"/>
    </location>
</feature>
<feature type="transmembrane region" description="Helical" evidence="7">
    <location>
        <begin position="133"/>
        <end position="158"/>
    </location>
</feature>
<evidence type="ECO:0000256" key="7">
    <source>
        <dbReference type="SAM" id="Phobius"/>
    </source>
</evidence>
<evidence type="ECO:0000256" key="2">
    <source>
        <dbReference type="ARBA" id="ARBA00008974"/>
    </source>
</evidence>
<accession>A0A9X1Q260</accession>
<keyword evidence="9" id="KW-1185">Reference proteome</keyword>
<proteinExistence type="inferred from homology"/>
<dbReference type="GO" id="GO:0015205">
    <property type="term" value="F:nucleobase transmembrane transporter activity"/>
    <property type="evidence" value="ECO:0007669"/>
    <property type="project" value="TreeGrafter"/>
</dbReference>
<keyword evidence="3 7" id="KW-0812">Transmembrane</keyword>
<organism evidence="8 9">
    <name type="scientific">Streptomyces muensis</name>
    <dbReference type="NCBI Taxonomy" id="1077944"/>
    <lineage>
        <taxon>Bacteria</taxon>
        <taxon>Bacillati</taxon>
        <taxon>Actinomycetota</taxon>
        <taxon>Actinomycetes</taxon>
        <taxon>Kitasatosporales</taxon>
        <taxon>Streptomycetaceae</taxon>
        <taxon>Streptomyces</taxon>
    </lineage>
</organism>
<dbReference type="InterPro" id="IPR001248">
    <property type="entry name" value="Pur-cyt_permease"/>
</dbReference>
<feature type="transmembrane region" description="Helical" evidence="7">
    <location>
        <begin position="84"/>
        <end position="103"/>
    </location>
</feature>
<feature type="transmembrane region" description="Helical" evidence="7">
    <location>
        <begin position="330"/>
        <end position="353"/>
    </location>
</feature>
<dbReference type="InterPro" id="IPR045225">
    <property type="entry name" value="Uracil/uridine/allantoin_perm"/>
</dbReference>
<evidence type="ECO:0000256" key="4">
    <source>
        <dbReference type="ARBA" id="ARBA00022989"/>
    </source>
</evidence>
<dbReference type="GO" id="GO:0005886">
    <property type="term" value="C:plasma membrane"/>
    <property type="evidence" value="ECO:0007669"/>
    <property type="project" value="TreeGrafter"/>
</dbReference>
<evidence type="ECO:0000313" key="8">
    <source>
        <dbReference type="EMBL" id="MCF1597278.1"/>
    </source>
</evidence>
<dbReference type="AlphaFoldDB" id="A0A9X1Q260"/>
<feature type="transmembrane region" description="Helical" evidence="7">
    <location>
        <begin position="450"/>
        <end position="467"/>
    </location>
</feature>
<gene>
    <name evidence="8" type="ORF">L0P92_27495</name>
</gene>
<feature type="transmembrane region" description="Helical" evidence="7">
    <location>
        <begin position="50"/>
        <end position="72"/>
    </location>
</feature>
<comment type="similarity">
    <text evidence="2">Belongs to the purine-cytosine permease (2.A.39) family.</text>
</comment>
<evidence type="ECO:0000256" key="6">
    <source>
        <dbReference type="SAM" id="MobiDB-lite"/>
    </source>
</evidence>
<keyword evidence="5 7" id="KW-0472">Membrane</keyword>
<comment type="subcellular location">
    <subcellularLocation>
        <location evidence="1">Membrane</location>
        <topology evidence="1">Multi-pass membrane protein</topology>
    </subcellularLocation>
</comment>
<dbReference type="PANTHER" id="PTHR30618:SF6">
    <property type="entry name" value="NCS1 FAMILY NUCLEOBASE:CATION SYMPORTER-1"/>
    <property type="match status" value="1"/>
</dbReference>
<reference evidence="8" key="1">
    <citation type="submission" date="2022-01" db="EMBL/GenBank/DDBJ databases">
        <title>Draft Genome Sequences of Seven Type Strains of the Genus Streptomyces.</title>
        <authorList>
            <person name="Aziz S."/>
            <person name="Coretto E."/>
            <person name="Chronakova A."/>
            <person name="Sproer C."/>
            <person name="Huber K."/>
            <person name="Nouioui I."/>
            <person name="Gross H."/>
        </authorList>
    </citation>
    <scope>NUCLEOTIDE SEQUENCE</scope>
    <source>
        <strain evidence="8">DSM 103493</strain>
    </source>
</reference>
<dbReference type="Pfam" id="PF02133">
    <property type="entry name" value="Transp_cyt_pur"/>
    <property type="match status" value="1"/>
</dbReference>
<evidence type="ECO:0000256" key="3">
    <source>
        <dbReference type="ARBA" id="ARBA00022692"/>
    </source>
</evidence>
<feature type="transmembrane region" description="Helical" evidence="7">
    <location>
        <begin position="473"/>
        <end position="492"/>
    </location>
</feature>
<evidence type="ECO:0000256" key="5">
    <source>
        <dbReference type="ARBA" id="ARBA00023136"/>
    </source>
</evidence>
<name>A0A9X1Q260_STRM4</name>
<sequence>MSLRDGSYGGSHSAGPSMPPADPDPLSVTDPDPTLYNDDLAPLPHKKRKWGAFAIFNVWSSDIHSLFGYTLAATLFTTSGLNGWWVFTGIILAGCIVMLLVNLTGKPSVKYGIPYPVMARVGMGVRGAQFPALVRAAVAIFWYGVQTYFASTAVALLITATTGYTGSGTFLGMSSVGWLSYVIVAVFQLGLFLRGIDWITRYLNWAGPLVYVVMIALVVIIWNEAGSGLAAELGDIFAGSGGDDSTSVSAFVGVVGTMVAYFAAVIINYGDFARFVKTERRMTWGNFFGLPVSLAFFSFLALVITAGTGVLFGEPLTNPSDIVERVDNTWLTVIAALTFFTATVGINLVANFIPPAYDLTNTSPDIISARGGGVITALVAFVIGALWIPVISHLGLAKFVDTPGALLAPLYGIVVIDYYLIRKQRLNVQDLFSAEPDGAYYYTSGWNFRALAAFALAAVFSVSTVWSPSMAQLTGYAWLFGAVIGGALHYVFMRGRALADAWVLRVRRVHRVR</sequence>
<evidence type="ECO:0000256" key="1">
    <source>
        <dbReference type="ARBA" id="ARBA00004141"/>
    </source>
</evidence>
<dbReference type="RefSeq" id="WP_234765740.1">
    <property type="nucleotide sequence ID" value="NZ_JAKEIP010000138.1"/>
</dbReference>
<feature type="transmembrane region" description="Helical" evidence="7">
    <location>
        <begin position="203"/>
        <end position="222"/>
    </location>
</feature>
<protein>
    <submittedName>
        <fullName evidence="8">NCS1 family nucleobase:cation symporter-1</fullName>
    </submittedName>
</protein>
<dbReference type="EMBL" id="JAKEIP010000138">
    <property type="protein sequence ID" value="MCF1597278.1"/>
    <property type="molecule type" value="Genomic_DNA"/>
</dbReference>
<dbReference type="PANTHER" id="PTHR30618">
    <property type="entry name" value="NCS1 FAMILY PURINE/PYRIMIDINE TRANSPORTER"/>
    <property type="match status" value="1"/>
</dbReference>
<keyword evidence="4 7" id="KW-1133">Transmembrane helix</keyword>